<dbReference type="PANTHER" id="PTHR11134">
    <property type="entry name" value="ADAPTOR COMPLEX SUBUNIT BETA FAMILY MEMBER"/>
    <property type="match status" value="1"/>
</dbReference>
<dbReference type="GO" id="GO:0012505">
    <property type="term" value="C:endomembrane system"/>
    <property type="evidence" value="ECO:0007669"/>
    <property type="project" value="UniProtKB-SubCell"/>
</dbReference>
<dbReference type="InterPro" id="IPR026739">
    <property type="entry name" value="AP_beta"/>
</dbReference>
<dbReference type="InterPro" id="IPR012295">
    <property type="entry name" value="TBP_dom_sf"/>
</dbReference>
<organism evidence="8">
    <name type="scientific">Ditylum brightwellii</name>
    <dbReference type="NCBI Taxonomy" id="49249"/>
    <lineage>
        <taxon>Eukaryota</taxon>
        <taxon>Sar</taxon>
        <taxon>Stramenopiles</taxon>
        <taxon>Ochrophyta</taxon>
        <taxon>Bacillariophyta</taxon>
        <taxon>Mediophyceae</taxon>
        <taxon>Lithodesmiophycidae</taxon>
        <taxon>Lithodesmiales</taxon>
        <taxon>Lithodesmiaceae</taxon>
        <taxon>Ditylum</taxon>
    </lineage>
</organism>
<evidence type="ECO:0000256" key="4">
    <source>
        <dbReference type="ARBA" id="ARBA00023136"/>
    </source>
</evidence>
<dbReference type="InterPro" id="IPR015151">
    <property type="entry name" value="B-adaptin_app_sub_C"/>
</dbReference>
<evidence type="ECO:0000259" key="5">
    <source>
        <dbReference type="SMART" id="SM01020"/>
    </source>
</evidence>
<evidence type="ECO:0000256" key="2">
    <source>
        <dbReference type="ARBA" id="ARBA00022448"/>
    </source>
</evidence>
<keyword evidence="4" id="KW-0472">Membrane</keyword>
<dbReference type="GO" id="GO:0016192">
    <property type="term" value="P:vesicle-mediated transport"/>
    <property type="evidence" value="ECO:0007669"/>
    <property type="project" value="InterPro"/>
</dbReference>
<dbReference type="InterPro" id="IPR011989">
    <property type="entry name" value="ARM-like"/>
</dbReference>
<sequence length="359" mass="38868">MTEPEGKASVVHLLGECGDIVGEAPYSLEKLIDSYDEIKDASVKIALLTSTIKLFFKRPPEVQKMLGRLLAKATEDVSSQDLHDRALMYYRLLSTAGDPKIVEQVVSKSPVIGGHGVNFAEEEDKEHRDALLEEFNTLSTLYGITSENFISEEYQVKLVRMPKEHPLDVGAAPLVDPGVNGVAEHLQQTSINDVAPESAPAAPALSGEVDLLGFGLGDGPMVAPTPAAASSDISLDASFKISGEDYQAKWEAVADSHALSVMMSLRLQPESTDLVESALSTLNILTMASGELPTELKFFLYGRERRENGMIFLIQAVIFKSPDLSLSITIKTSGGDQARSGELSQKVVDMMKTALQELM</sequence>
<evidence type="ECO:0000256" key="3">
    <source>
        <dbReference type="ARBA" id="ARBA00022927"/>
    </source>
</evidence>
<comment type="subcellular location">
    <subcellularLocation>
        <location evidence="1">Endomembrane system</location>
    </subcellularLocation>
</comment>
<evidence type="ECO:0000256" key="1">
    <source>
        <dbReference type="ARBA" id="ARBA00004308"/>
    </source>
</evidence>
<evidence type="ECO:0000313" key="6">
    <source>
        <dbReference type="EMBL" id="CAE4627125.1"/>
    </source>
</evidence>
<dbReference type="GO" id="GO:0006886">
    <property type="term" value="P:intracellular protein transport"/>
    <property type="evidence" value="ECO:0007669"/>
    <property type="project" value="InterPro"/>
</dbReference>
<dbReference type="EMBL" id="HBNS01032386">
    <property type="protein sequence ID" value="CAE4627139.1"/>
    <property type="molecule type" value="Transcribed_RNA"/>
</dbReference>
<evidence type="ECO:0000313" key="7">
    <source>
        <dbReference type="EMBL" id="CAE4627139.1"/>
    </source>
</evidence>
<protein>
    <recommendedName>
        <fullName evidence="5">Beta-adaptin appendage C-terminal subdomain domain-containing protein</fullName>
    </recommendedName>
</protein>
<dbReference type="Pfam" id="PF09066">
    <property type="entry name" value="B2-adapt-app_C"/>
    <property type="match status" value="1"/>
</dbReference>
<gene>
    <name evidence="6" type="ORF">DBRI00130_LOCUS25357</name>
    <name evidence="7" type="ORF">DBRI00130_LOCUS25364</name>
    <name evidence="8" type="ORF">DBRI00130_LOCUS25365</name>
</gene>
<keyword evidence="2" id="KW-0813">Transport</keyword>
<dbReference type="EMBL" id="HBNS01032387">
    <property type="protein sequence ID" value="CAE4627140.1"/>
    <property type="molecule type" value="Transcribed_RNA"/>
</dbReference>
<dbReference type="InterPro" id="IPR016024">
    <property type="entry name" value="ARM-type_fold"/>
</dbReference>
<dbReference type="SMART" id="SM01020">
    <property type="entry name" value="B2-adapt-app_C"/>
    <property type="match status" value="1"/>
</dbReference>
<accession>A0A6V2IVV8</accession>
<keyword evidence="3" id="KW-0653">Protein transport</keyword>
<dbReference type="SUPFAM" id="SSF48371">
    <property type="entry name" value="ARM repeat"/>
    <property type="match status" value="1"/>
</dbReference>
<name>A0A6V2IVV8_9STRA</name>
<dbReference type="GO" id="GO:0030131">
    <property type="term" value="C:clathrin adaptor complex"/>
    <property type="evidence" value="ECO:0007669"/>
    <property type="project" value="InterPro"/>
</dbReference>
<dbReference type="Gene3D" id="1.25.10.10">
    <property type="entry name" value="Leucine-rich Repeat Variant"/>
    <property type="match status" value="1"/>
</dbReference>
<dbReference type="EMBL" id="HBNS01032378">
    <property type="protein sequence ID" value="CAE4627125.1"/>
    <property type="molecule type" value="Transcribed_RNA"/>
</dbReference>
<evidence type="ECO:0000313" key="8">
    <source>
        <dbReference type="EMBL" id="CAE4627140.1"/>
    </source>
</evidence>
<feature type="domain" description="Beta-adaptin appendage C-terminal subdomain" evidence="5">
    <location>
        <begin position="233"/>
        <end position="356"/>
    </location>
</feature>
<dbReference type="AlphaFoldDB" id="A0A6V2IVV8"/>
<reference evidence="8" key="1">
    <citation type="submission" date="2021-01" db="EMBL/GenBank/DDBJ databases">
        <authorList>
            <person name="Corre E."/>
            <person name="Pelletier E."/>
            <person name="Niang G."/>
            <person name="Scheremetjew M."/>
            <person name="Finn R."/>
            <person name="Kale V."/>
            <person name="Holt S."/>
            <person name="Cochrane G."/>
            <person name="Meng A."/>
            <person name="Brown T."/>
            <person name="Cohen L."/>
        </authorList>
    </citation>
    <scope>NUCLEOTIDE SEQUENCE</scope>
    <source>
        <strain evidence="8">GSO104</strain>
    </source>
</reference>
<proteinExistence type="predicted"/>
<dbReference type="Gene3D" id="3.30.310.10">
    <property type="entry name" value="TATA-Binding Protein"/>
    <property type="match status" value="1"/>
</dbReference>